<dbReference type="RefSeq" id="WP_095131249.1">
    <property type="nucleotide sequence ID" value="NZ_NIBG01000002.1"/>
</dbReference>
<feature type="domain" description="Calcineurin-like phosphoesterase" evidence="3">
    <location>
        <begin position="1"/>
        <end position="199"/>
    </location>
</feature>
<keyword evidence="5" id="KW-1185">Reference proteome</keyword>
<dbReference type="OrthoDB" id="9800565at2"/>
<proteinExistence type="inferred from homology"/>
<dbReference type="InterPro" id="IPR050126">
    <property type="entry name" value="Ap4A_hydrolase"/>
</dbReference>
<sequence length="236" mass="27105">MRIGFITDIHSNKYALEEILKDTKKRNLDKIFCMGDLVGYGPFPNEVINKIKEEKIPTIQGNYDQSVGEELMACGCDYKDQKVMEMGVKSLYWTQENTSDENKKWLRELPKEMDVEVEENKIKLVHGSPRRNNEYLYEDADVLEEVTEKADFNILVCGHTHKPYGKYVNNVFVVNAGSVGKPKHGNPNGTYVILDIKDDIHMEIVEVEYDYEKMAKAIEESEIPSAFAEKIRKGIS</sequence>
<dbReference type="Gene3D" id="3.60.21.10">
    <property type="match status" value="1"/>
</dbReference>
<dbReference type="InterPro" id="IPR029052">
    <property type="entry name" value="Metallo-depent_PP-like"/>
</dbReference>
<comment type="cofactor">
    <cofactor evidence="2">
        <name>a divalent metal cation</name>
        <dbReference type="ChEBI" id="CHEBI:60240"/>
    </cofactor>
</comment>
<dbReference type="Proteomes" id="UP000216024">
    <property type="component" value="Unassembled WGS sequence"/>
</dbReference>
<dbReference type="PANTHER" id="PTHR42850">
    <property type="entry name" value="METALLOPHOSPHOESTERASE"/>
    <property type="match status" value="1"/>
</dbReference>
<dbReference type="NCBIfam" id="TIGR00040">
    <property type="entry name" value="yfcE"/>
    <property type="match status" value="1"/>
</dbReference>
<dbReference type="EC" id="3.1.4.-" evidence="2"/>
<dbReference type="PANTHER" id="PTHR42850:SF2">
    <property type="entry name" value="BLL5683 PROTEIN"/>
    <property type="match status" value="1"/>
</dbReference>
<organism evidence="4 5">
    <name type="scientific">Anaeromicrobium sediminis</name>
    <dbReference type="NCBI Taxonomy" id="1478221"/>
    <lineage>
        <taxon>Bacteria</taxon>
        <taxon>Bacillati</taxon>
        <taxon>Bacillota</taxon>
        <taxon>Clostridia</taxon>
        <taxon>Peptostreptococcales</taxon>
        <taxon>Thermotaleaceae</taxon>
        <taxon>Anaeromicrobium</taxon>
    </lineage>
</organism>
<dbReference type="SUPFAM" id="SSF56300">
    <property type="entry name" value="Metallo-dependent phosphatases"/>
    <property type="match status" value="1"/>
</dbReference>
<dbReference type="InterPro" id="IPR024654">
    <property type="entry name" value="Calcineurin-like_PHP_lpxH"/>
</dbReference>
<keyword evidence="2" id="KW-0479">Metal-binding</keyword>
<evidence type="ECO:0000256" key="2">
    <source>
        <dbReference type="RuleBase" id="RU362039"/>
    </source>
</evidence>
<dbReference type="GO" id="GO:0005737">
    <property type="term" value="C:cytoplasm"/>
    <property type="evidence" value="ECO:0007669"/>
    <property type="project" value="TreeGrafter"/>
</dbReference>
<evidence type="ECO:0000313" key="5">
    <source>
        <dbReference type="Proteomes" id="UP000216024"/>
    </source>
</evidence>
<name>A0A267MPL6_9FIRM</name>
<reference evidence="4 5" key="1">
    <citation type="submission" date="2017-06" db="EMBL/GenBank/DDBJ databases">
        <title>Draft genome sequence of anaerobic fermentative bacterium Anaeromicrobium sediminis DY2726D isolated from West Pacific Ocean sediments.</title>
        <authorList>
            <person name="Zeng X."/>
        </authorList>
    </citation>
    <scope>NUCLEOTIDE SEQUENCE [LARGE SCALE GENOMIC DNA]</scope>
    <source>
        <strain evidence="4 5">DY2726D</strain>
    </source>
</reference>
<accession>A0A267MPL6</accession>
<evidence type="ECO:0000259" key="3">
    <source>
        <dbReference type="Pfam" id="PF12850"/>
    </source>
</evidence>
<dbReference type="InterPro" id="IPR000979">
    <property type="entry name" value="Phosphodiesterase_MJ0936/Vps29"/>
</dbReference>
<comment type="similarity">
    <text evidence="1 2">Belongs to the metallophosphoesterase superfamily. YfcE family.</text>
</comment>
<dbReference type="InterPro" id="IPR011152">
    <property type="entry name" value="Pesterase_MJ0912"/>
</dbReference>
<gene>
    <name evidence="4" type="ORF">CCE28_04125</name>
</gene>
<dbReference type="PIRSF" id="PIRSF000883">
    <property type="entry name" value="Pesterase_MJ0912"/>
    <property type="match status" value="1"/>
</dbReference>
<dbReference type="EMBL" id="NIBG01000002">
    <property type="protein sequence ID" value="PAB60733.1"/>
    <property type="molecule type" value="Genomic_DNA"/>
</dbReference>
<protein>
    <recommendedName>
        <fullName evidence="2">Phosphoesterase</fullName>
        <ecNumber evidence="2">3.1.4.-</ecNumber>
    </recommendedName>
</protein>
<dbReference type="GO" id="GO:0046872">
    <property type="term" value="F:metal ion binding"/>
    <property type="evidence" value="ECO:0007669"/>
    <property type="project" value="UniProtKB-KW"/>
</dbReference>
<dbReference type="AlphaFoldDB" id="A0A267MPL6"/>
<dbReference type="GO" id="GO:0016791">
    <property type="term" value="F:phosphatase activity"/>
    <property type="evidence" value="ECO:0007669"/>
    <property type="project" value="TreeGrafter"/>
</dbReference>
<comment type="caution">
    <text evidence="4">The sequence shown here is derived from an EMBL/GenBank/DDBJ whole genome shotgun (WGS) entry which is preliminary data.</text>
</comment>
<evidence type="ECO:0000313" key="4">
    <source>
        <dbReference type="EMBL" id="PAB60733.1"/>
    </source>
</evidence>
<dbReference type="Pfam" id="PF12850">
    <property type="entry name" value="Metallophos_2"/>
    <property type="match status" value="1"/>
</dbReference>
<evidence type="ECO:0000256" key="1">
    <source>
        <dbReference type="ARBA" id="ARBA00008950"/>
    </source>
</evidence>